<feature type="compositionally biased region" description="Low complexity" evidence="1">
    <location>
        <begin position="85"/>
        <end position="102"/>
    </location>
</feature>
<reference evidence="2" key="1">
    <citation type="submission" date="2020-05" db="EMBL/GenBank/DDBJ databases">
        <title>WGS assembly of Panicum virgatum.</title>
        <authorList>
            <person name="Lovell J.T."/>
            <person name="Jenkins J."/>
            <person name="Shu S."/>
            <person name="Juenger T.E."/>
            <person name="Schmutz J."/>
        </authorList>
    </citation>
    <scope>NUCLEOTIDE SEQUENCE</scope>
    <source>
        <strain evidence="2">AP13</strain>
    </source>
</reference>
<evidence type="ECO:0000313" key="2">
    <source>
        <dbReference type="EMBL" id="KAG2650896.1"/>
    </source>
</evidence>
<sequence length="201" mass="21220">MAVAIESAMAAVPTVVLRSPLQHWTGALSEPSPSSRGRRYFPEPRPSAWPFSADRSSLEQHFLRAYKDGNTGFDPQAGPSITGDGARSSSSTGHGASGACSSTNRGRPRRPPPLWPRRVHGPLNQGSGEGRHTGAHASGDASAHGGAGHCPRRPPEAAFGAVPSGARRRLWRHSVWRPPAIHAGNGGGSGGAPEERRRLWD</sequence>
<feature type="region of interest" description="Disordered" evidence="1">
    <location>
        <begin position="68"/>
        <end position="201"/>
    </location>
</feature>
<feature type="compositionally biased region" description="Low complexity" evidence="1">
    <location>
        <begin position="135"/>
        <end position="144"/>
    </location>
</feature>
<feature type="region of interest" description="Disordered" evidence="1">
    <location>
        <begin position="26"/>
        <end position="54"/>
    </location>
</feature>
<evidence type="ECO:0000313" key="3">
    <source>
        <dbReference type="Proteomes" id="UP000823388"/>
    </source>
</evidence>
<name>A0A8T0WZ26_PANVG</name>
<proteinExistence type="predicted"/>
<dbReference type="AlphaFoldDB" id="A0A8T0WZ26"/>
<dbReference type="EMBL" id="CM029038">
    <property type="protein sequence ID" value="KAG2650896.1"/>
    <property type="molecule type" value="Genomic_DNA"/>
</dbReference>
<evidence type="ECO:0000256" key="1">
    <source>
        <dbReference type="SAM" id="MobiDB-lite"/>
    </source>
</evidence>
<protein>
    <submittedName>
        <fullName evidence="2">Uncharacterized protein</fullName>
    </submittedName>
</protein>
<feature type="compositionally biased region" description="Basic residues" evidence="1">
    <location>
        <begin position="166"/>
        <end position="175"/>
    </location>
</feature>
<accession>A0A8T0WZ26</accession>
<dbReference type="Proteomes" id="UP000823388">
    <property type="component" value="Chromosome 1N"/>
</dbReference>
<keyword evidence="3" id="KW-1185">Reference proteome</keyword>
<comment type="caution">
    <text evidence="2">The sequence shown here is derived from an EMBL/GenBank/DDBJ whole genome shotgun (WGS) entry which is preliminary data.</text>
</comment>
<organism evidence="2 3">
    <name type="scientific">Panicum virgatum</name>
    <name type="common">Blackwell switchgrass</name>
    <dbReference type="NCBI Taxonomy" id="38727"/>
    <lineage>
        <taxon>Eukaryota</taxon>
        <taxon>Viridiplantae</taxon>
        <taxon>Streptophyta</taxon>
        <taxon>Embryophyta</taxon>
        <taxon>Tracheophyta</taxon>
        <taxon>Spermatophyta</taxon>
        <taxon>Magnoliopsida</taxon>
        <taxon>Liliopsida</taxon>
        <taxon>Poales</taxon>
        <taxon>Poaceae</taxon>
        <taxon>PACMAD clade</taxon>
        <taxon>Panicoideae</taxon>
        <taxon>Panicodae</taxon>
        <taxon>Paniceae</taxon>
        <taxon>Panicinae</taxon>
        <taxon>Panicum</taxon>
        <taxon>Panicum sect. Hiantes</taxon>
    </lineage>
</organism>
<gene>
    <name evidence="2" type="ORF">PVAP13_1NG239600</name>
</gene>